<proteinExistence type="predicted"/>
<dbReference type="CDD" id="cd18438">
    <property type="entry name" value="BRCT_BRC1_like_rpt4"/>
    <property type="match status" value="1"/>
</dbReference>
<dbReference type="CDD" id="cd17743">
    <property type="entry name" value="BRCT_BRC1_like_rpt5"/>
    <property type="match status" value="1"/>
</dbReference>
<dbReference type="SMART" id="SM00292">
    <property type="entry name" value="BRCT"/>
    <property type="match status" value="5"/>
</dbReference>
<dbReference type="EMBL" id="JBBWRZ010000003">
    <property type="protein sequence ID" value="KAK8240540.1"/>
    <property type="molecule type" value="Genomic_DNA"/>
</dbReference>
<reference evidence="3 4" key="1">
    <citation type="submission" date="2024-04" db="EMBL/GenBank/DDBJ databases">
        <title>Phyllosticta paracitricarpa is synonymous to the EU quarantine fungus P. citricarpa based on phylogenomic analyses.</title>
        <authorList>
            <consortium name="Lawrence Berkeley National Laboratory"/>
            <person name="Van Ingen-Buijs V.A."/>
            <person name="Van Westerhoven A.C."/>
            <person name="Haridas S."/>
            <person name="Skiadas P."/>
            <person name="Martin F."/>
            <person name="Groenewald J.Z."/>
            <person name="Crous P.W."/>
            <person name="Seidl M.F."/>
        </authorList>
    </citation>
    <scope>NUCLEOTIDE SEQUENCE [LARGE SCALE GENOMIC DNA]</scope>
    <source>
        <strain evidence="3 4">CBS 123374</strain>
    </source>
</reference>
<sequence length="842" mass="94797">MANNSLIDSLSDRIFSSVSFTIIEDGTLQGPDVAEIKDDLTKNGARFVPLDSQTGRVDDIRRLTHIISNTSDFPDYFEAMDNFVHVVKPMWVYASIEKNKAVNPRAYSPDPVLFLSDVIVSCAQDIPEGDKEAIMGGVLAMGGQFSGAVTKFTTHVVALSDDADMCQLAKSKNLRAKLVLPHWFDDCLRLGKKIREEPYMHPNPEILRAISPGPIAYYGNDAITGATEPMPTLSLKEPRVVQVFNEKKVMLSDDLRLSDRIRTAIEEILKAGNAEVVSSVDEADVFVCQYRDGSNYVKASQKGKEVGNLAWLYYLITHDKWTSPMRRLLHYPVPRNGIPGFQKYNISLSNYVGDARVYLESLAAACGAHFTKVMRQDNTHLVTAHSQSEKCDAAREWNIHLVNHLWLEESFAQCQEMSLTNPRYTHFPARTNLGDVVGQTQIDRDAVEEHFFPRPARPVKEAEVADAELPVRSTPAAKKGRKPRNSLEVQTPEVERSRDGKENMTPLSTGGRGAKNKALNKLHDLAPDIALYEKESKRKGGVIHGGRRASEPDGKPKEPLKRSLEPEDQEEDHPAQNGRKTKKTKNDAPAANLKLMLSGDDRWLRKPKKETEDKNKLRALGIHITDKPTEVNILCAPKIIRTKKFVAALSNAPAVVNTKFLDYCLKEKKIPDTEEYALEDKAGERSQGIKIRETIARAKQNRHHLFRDWQIFVTEGVKGGWETFRDIIEANGGACHLYKGRATQVSKRPRNRSATIDADGDEEMTDERQDEEAELEQNRKDDDGESLYLISSDSQEDVKLWNKFRDMAKKAGMTPRVVEPNWLLHCAMAQEIGFEDRWEMKS</sequence>
<gene>
    <name evidence="3" type="ORF">HDK90DRAFT_187409</name>
</gene>
<dbReference type="Proteomes" id="UP001492380">
    <property type="component" value="Unassembled WGS sequence"/>
</dbReference>
<evidence type="ECO:0000313" key="3">
    <source>
        <dbReference type="EMBL" id="KAK8240540.1"/>
    </source>
</evidence>
<evidence type="ECO:0000313" key="4">
    <source>
        <dbReference type="Proteomes" id="UP001492380"/>
    </source>
</evidence>
<dbReference type="Pfam" id="PF00533">
    <property type="entry name" value="BRCT"/>
    <property type="match status" value="2"/>
</dbReference>
<comment type="caution">
    <text evidence="3">The sequence shown here is derived from an EMBL/GenBank/DDBJ whole genome shotgun (WGS) entry which is preliminary data.</text>
</comment>
<dbReference type="InterPro" id="IPR036420">
    <property type="entry name" value="BRCT_dom_sf"/>
</dbReference>
<dbReference type="CDD" id="cd18437">
    <property type="entry name" value="BRCT_BRC1_like_rpt3"/>
    <property type="match status" value="1"/>
</dbReference>
<name>A0ABR1YWF4_9PEZI</name>
<feature type="compositionally biased region" description="Basic and acidic residues" evidence="1">
    <location>
        <begin position="548"/>
        <end position="565"/>
    </location>
</feature>
<dbReference type="InterPro" id="IPR001357">
    <property type="entry name" value="BRCT_dom"/>
</dbReference>
<keyword evidence="4" id="KW-1185">Reference proteome</keyword>
<feature type="domain" description="BRCT" evidence="2">
    <location>
        <begin position="341"/>
        <end position="411"/>
    </location>
</feature>
<dbReference type="InterPro" id="IPR053036">
    <property type="entry name" value="CellCycle_DNARepair_Reg"/>
</dbReference>
<dbReference type="PANTHER" id="PTHR47667:SF1">
    <property type="entry name" value="REGULATOR OF TY1 TRANSPOSITION PROTEIN 107"/>
    <property type="match status" value="1"/>
</dbReference>
<dbReference type="Pfam" id="PF12738">
    <property type="entry name" value="PTCB-BRCT"/>
    <property type="match status" value="1"/>
</dbReference>
<dbReference type="PROSITE" id="PS50172">
    <property type="entry name" value="BRCT"/>
    <property type="match status" value="4"/>
</dbReference>
<feature type="domain" description="BRCT" evidence="2">
    <location>
        <begin position="10"/>
        <end position="109"/>
    </location>
</feature>
<organism evidence="3 4">
    <name type="scientific">Phyllosticta capitalensis</name>
    <dbReference type="NCBI Taxonomy" id="121624"/>
    <lineage>
        <taxon>Eukaryota</taxon>
        <taxon>Fungi</taxon>
        <taxon>Dikarya</taxon>
        <taxon>Ascomycota</taxon>
        <taxon>Pezizomycotina</taxon>
        <taxon>Dothideomycetes</taxon>
        <taxon>Dothideomycetes incertae sedis</taxon>
        <taxon>Botryosphaeriales</taxon>
        <taxon>Phyllostictaceae</taxon>
        <taxon>Phyllosticta</taxon>
    </lineage>
</organism>
<dbReference type="CDD" id="cd18436">
    <property type="entry name" value="BRCT_BRC1_like_rpt2"/>
    <property type="match status" value="1"/>
</dbReference>
<feature type="region of interest" description="Disordered" evidence="1">
    <location>
        <begin position="746"/>
        <end position="766"/>
    </location>
</feature>
<feature type="compositionally biased region" description="Basic and acidic residues" evidence="1">
    <location>
        <begin position="493"/>
        <end position="502"/>
    </location>
</feature>
<dbReference type="PANTHER" id="PTHR47667">
    <property type="entry name" value="REGULATOR OF TY1 TRANSPOSITION PROTEIN 107"/>
    <property type="match status" value="1"/>
</dbReference>
<evidence type="ECO:0000256" key="1">
    <source>
        <dbReference type="SAM" id="MobiDB-lite"/>
    </source>
</evidence>
<accession>A0ABR1YWF4</accession>
<evidence type="ECO:0000259" key="2">
    <source>
        <dbReference type="PROSITE" id="PS50172"/>
    </source>
</evidence>
<protein>
    <recommendedName>
        <fullName evidence="2">BRCT domain-containing protein</fullName>
    </recommendedName>
</protein>
<feature type="region of interest" description="Disordered" evidence="1">
    <location>
        <begin position="458"/>
        <end position="518"/>
    </location>
</feature>
<dbReference type="Pfam" id="PF16770">
    <property type="entry name" value="RTT107_BRCT_5"/>
    <property type="match status" value="1"/>
</dbReference>
<dbReference type="Gene3D" id="3.40.50.10190">
    <property type="entry name" value="BRCT domain"/>
    <property type="match status" value="5"/>
</dbReference>
<feature type="domain" description="BRCT" evidence="2">
    <location>
        <begin position="110"/>
        <end position="201"/>
    </location>
</feature>
<feature type="region of interest" description="Disordered" evidence="1">
    <location>
        <begin position="540"/>
        <end position="597"/>
    </location>
</feature>
<dbReference type="SUPFAM" id="SSF52113">
    <property type="entry name" value="BRCT domain"/>
    <property type="match status" value="5"/>
</dbReference>
<feature type="domain" description="BRCT" evidence="2">
    <location>
        <begin position="788"/>
        <end position="840"/>
    </location>
</feature>